<dbReference type="EMBL" id="KM982401">
    <property type="protein sequence ID" value="AKI79115.1"/>
    <property type="molecule type" value="Genomic_DNA"/>
</dbReference>
<proteinExistence type="predicted"/>
<dbReference type="Proteomes" id="UP000274448">
    <property type="component" value="Segment"/>
</dbReference>
<feature type="region of interest" description="Disordered" evidence="1">
    <location>
        <begin position="160"/>
        <end position="195"/>
    </location>
</feature>
<dbReference type="Proteomes" id="UP000241474">
    <property type="component" value="Segment"/>
</dbReference>
<reference evidence="3 7" key="1">
    <citation type="journal article" date="2011" name="Proc. Natl. Acad. Sci. U.S.A.">
        <title>Mimivirus shows dramatic genome reduction after intraamoebal culture.</title>
        <authorList>
            <person name="Boyer M."/>
            <person name="Azza S."/>
            <person name="Barrassi L."/>
            <person name="Klose T."/>
            <person name="Campocasso A."/>
            <person name="Pagnier I."/>
            <person name="Fournous G."/>
            <person name="Borg A."/>
            <person name="Robert C."/>
            <person name="Zhang X."/>
            <person name="Desnues C."/>
            <person name="Henrissat B."/>
            <person name="Rossmann M.G."/>
            <person name="La Scola B."/>
            <person name="Raoult D."/>
        </authorList>
    </citation>
    <scope>NUCLEOTIDE SEQUENCE [LARGE SCALE GENOMIC DNA]</scope>
    <source>
        <strain evidence="3">M4</strain>
    </source>
</reference>
<dbReference type="EMBL" id="HQ336222">
    <property type="protein sequence ID" value="ADO18573.1"/>
    <property type="molecule type" value="Genomic_DNA"/>
</dbReference>
<organism evidence="2 6">
    <name type="scientific">Acanthamoeba polyphaga mimivirus</name>
    <name type="common">APMV</name>
    <dbReference type="NCBI Taxonomy" id="212035"/>
    <lineage>
        <taxon>Viruses</taxon>
        <taxon>Varidnaviria</taxon>
        <taxon>Bamfordvirae</taxon>
        <taxon>Nucleocytoviricota</taxon>
        <taxon>Megaviricetes</taxon>
        <taxon>Imitervirales</taxon>
        <taxon>Mimiviridae</taxon>
        <taxon>Megamimivirinae</taxon>
        <taxon>Mimivirus</taxon>
        <taxon>Mimivirus bradfordmassiliense</taxon>
    </lineage>
</organism>
<gene>
    <name evidence="2" type="primary">R346</name>
    <name evidence="3" type="ORF">MIMI_R346</name>
</gene>
<protein>
    <submittedName>
        <fullName evidence="3">Uncharacterized protein R346</fullName>
    </submittedName>
</protein>
<dbReference type="RefSeq" id="YP_003986849.1">
    <property type="nucleotide sequence ID" value="NC_014649.1"/>
</dbReference>
<evidence type="ECO:0000313" key="7">
    <source>
        <dbReference type="Proteomes" id="UP000240552"/>
    </source>
</evidence>
<feature type="region of interest" description="Disordered" evidence="1">
    <location>
        <begin position="1"/>
        <end position="51"/>
    </location>
</feature>
<name>A0A0G2Y0I0_MIMIV</name>
<evidence type="ECO:0000313" key="2">
    <source>
        <dbReference type="EMBL" id="ADO18573.1"/>
    </source>
</evidence>
<evidence type="ECO:0000313" key="8">
    <source>
        <dbReference type="Proteomes" id="UP000241474"/>
    </source>
</evidence>
<organismHost>
    <name type="scientific">Acanthamoeba polyphaga</name>
    <name type="common">Amoeba</name>
    <dbReference type="NCBI Taxonomy" id="5757"/>
</organismHost>
<dbReference type="Proteomes" id="UP000201519">
    <property type="component" value="Segment"/>
</dbReference>
<accession>A0A0G2Y0I0</accession>
<dbReference type="EMBL" id="JN036606">
    <property type="protein sequence ID" value="AEJ34579.1"/>
    <property type="molecule type" value="Genomic_DNA"/>
</dbReference>
<sequence>MTHNFLNHAPGFSYQNQAPQPQYYTRQPPSAGAHYPPNPLTPSQYVGGPSYSAGRPYQSQHAYAQPGCTSCGTGCNTGCNVQANCNIPNFYTDFKPPSFQTTYCPPSVNVGCYNTPQKTYPQTNNYRSAHNPNQFNMGFNTQVPSFNYGGGPCVTYGTPSYSQQQEPQHYYKKHKHHSHHRPKHVKSSRSCKSCN</sequence>
<dbReference type="EMBL" id="KM982403">
    <property type="protein sequence ID" value="AKI81011.1"/>
    <property type="molecule type" value="Genomic_DNA"/>
</dbReference>
<dbReference type="KEGG" id="vg:9924964"/>
<reference evidence="8 9" key="3">
    <citation type="submission" date="2014-10" db="EMBL/GenBank/DDBJ databases">
        <title>Pan-genome analysis of Brazilian lineage A amoebal mimiviruses.</title>
        <authorList>
            <person name="Assis F.L."/>
            <person name="Abrahao J.S."/>
            <person name="Kroon E.G."/>
            <person name="Dornas F.P."/>
            <person name="Andrade K.R."/>
            <person name="Borato P.V.M."/>
            <person name="Pilotto M.R."/>
            <person name="Benamar S."/>
            <person name="LaScola B."/>
            <person name="Colson P."/>
        </authorList>
    </citation>
    <scope>NUCLEOTIDE SEQUENCE [LARGE SCALE GENOMIC DNA]</scope>
    <source>
        <strain evidence="5 9">Amazonia</strain>
        <strain evidence="4 8">Oyster</strain>
    </source>
</reference>
<keyword evidence="6" id="KW-1185">Reference proteome</keyword>
<dbReference type="Proteomes" id="UP000240552">
    <property type="component" value="Segment"/>
</dbReference>
<dbReference type="GeneID" id="9924964"/>
<evidence type="ECO:0000256" key="1">
    <source>
        <dbReference type="SAM" id="MobiDB-lite"/>
    </source>
</evidence>
<evidence type="ECO:0000313" key="5">
    <source>
        <dbReference type="EMBL" id="AKI81011.1"/>
    </source>
</evidence>
<evidence type="ECO:0000313" key="4">
    <source>
        <dbReference type="EMBL" id="AKI79115.1"/>
    </source>
</evidence>
<evidence type="ECO:0000313" key="3">
    <source>
        <dbReference type="EMBL" id="AEJ34579.1"/>
    </source>
</evidence>
<feature type="compositionally biased region" description="Basic residues" evidence="1">
    <location>
        <begin position="170"/>
        <end position="189"/>
    </location>
</feature>
<reference evidence="2 6" key="2">
    <citation type="journal article" date="2011" name="Virol. J.">
        <title>Breaking the 1000-gene barrier for Mimivirus using ultra-deep genome and transcriptome sequencing.</title>
        <authorList>
            <person name="Legendre M."/>
            <person name="Santini S."/>
            <person name="Rico A."/>
            <person name="Abergel C."/>
            <person name="Claverie J.M."/>
        </authorList>
    </citation>
    <scope>NUCLEOTIDE SEQUENCE [LARGE SCALE GENOMIC DNA]</scope>
</reference>
<feature type="compositionally biased region" description="Polar residues" evidence="1">
    <location>
        <begin position="13"/>
        <end position="28"/>
    </location>
</feature>
<evidence type="ECO:0000313" key="6">
    <source>
        <dbReference type="Proteomes" id="UP000201519"/>
    </source>
</evidence>
<evidence type="ECO:0000313" key="9">
    <source>
        <dbReference type="Proteomes" id="UP000274448"/>
    </source>
</evidence>
<accession>E3W004</accession>